<reference evidence="2 3" key="1">
    <citation type="submission" date="2019-03" db="EMBL/GenBank/DDBJ databases">
        <title>Genomics of glacier-inhabiting Cryobacterium strains.</title>
        <authorList>
            <person name="Liu Q."/>
            <person name="Xin Y.-H."/>
        </authorList>
    </citation>
    <scope>NUCLEOTIDE SEQUENCE [LARGE SCALE GENOMIC DNA]</scope>
    <source>
        <strain evidence="2 3">HLT2-23</strain>
    </source>
</reference>
<dbReference type="Pfam" id="PF07336">
    <property type="entry name" value="ABATE"/>
    <property type="match status" value="1"/>
</dbReference>
<dbReference type="RefSeq" id="WP_134501278.1">
    <property type="nucleotide sequence ID" value="NZ_SOEY01000004.1"/>
</dbReference>
<feature type="domain" description="Zinc finger CGNR" evidence="1">
    <location>
        <begin position="138"/>
        <end position="180"/>
    </location>
</feature>
<accession>A0A4R8V3N0</accession>
<dbReference type="Proteomes" id="UP000298173">
    <property type="component" value="Unassembled WGS sequence"/>
</dbReference>
<keyword evidence="3" id="KW-1185">Reference proteome</keyword>
<comment type="caution">
    <text evidence="2">The sequence shown here is derived from an EMBL/GenBank/DDBJ whole genome shotgun (WGS) entry which is preliminary data.</text>
</comment>
<dbReference type="InterPro" id="IPR021005">
    <property type="entry name" value="Znf_CGNR"/>
</dbReference>
<dbReference type="InterPro" id="IPR010852">
    <property type="entry name" value="ABATE"/>
</dbReference>
<protein>
    <submittedName>
        <fullName evidence="2">CGNR zinc finger domain-containing protein</fullName>
    </submittedName>
</protein>
<dbReference type="Gene3D" id="1.10.3300.10">
    <property type="entry name" value="Jann2411-like domain"/>
    <property type="match status" value="1"/>
</dbReference>
<proteinExistence type="predicted"/>
<dbReference type="OrthoDB" id="3531194at2"/>
<evidence type="ECO:0000313" key="3">
    <source>
        <dbReference type="Proteomes" id="UP000298173"/>
    </source>
</evidence>
<dbReference type="Pfam" id="PF11706">
    <property type="entry name" value="zf-CGNR"/>
    <property type="match status" value="1"/>
</dbReference>
<evidence type="ECO:0000313" key="2">
    <source>
        <dbReference type="EMBL" id="TFB76713.1"/>
    </source>
</evidence>
<dbReference type="EMBL" id="SOEY01000004">
    <property type="protein sequence ID" value="TFB76713.1"/>
    <property type="molecule type" value="Genomic_DNA"/>
</dbReference>
<dbReference type="PANTHER" id="PTHR35525:SF3">
    <property type="entry name" value="BLL6575 PROTEIN"/>
    <property type="match status" value="1"/>
</dbReference>
<dbReference type="PANTHER" id="PTHR35525">
    <property type="entry name" value="BLL6575 PROTEIN"/>
    <property type="match status" value="1"/>
</dbReference>
<dbReference type="SUPFAM" id="SSF160904">
    <property type="entry name" value="Jann2411-like"/>
    <property type="match status" value="1"/>
</dbReference>
<name>A0A4R8V3N0_9MICO</name>
<dbReference type="InterPro" id="IPR023286">
    <property type="entry name" value="ABATE_dom_sf"/>
</dbReference>
<sequence length="192" mass="21261">MHFAPDTEEALEFVVLLANTDPGASRSGRDELETLADLAALLAPIPFTGRIDGDAAELADVRQTRALLRRVWTLDRDDAVVEVNRMLREAKALPQLARHDVSDWHLHATVPEAPLGERMRVEAALALIDVIRSDEMGRLRSCEADGCTGLLLDLSRNGSKRFCSVRCGNRMNMIAFRERKAGETIPPQPAHE</sequence>
<dbReference type="AlphaFoldDB" id="A0A4R8V3N0"/>
<organism evidence="2 3">
    <name type="scientific">Cryobacterium glaciale</name>
    <dbReference type="NCBI Taxonomy" id="1259145"/>
    <lineage>
        <taxon>Bacteria</taxon>
        <taxon>Bacillati</taxon>
        <taxon>Actinomycetota</taxon>
        <taxon>Actinomycetes</taxon>
        <taxon>Micrococcales</taxon>
        <taxon>Microbacteriaceae</taxon>
        <taxon>Cryobacterium</taxon>
    </lineage>
</organism>
<evidence type="ECO:0000259" key="1">
    <source>
        <dbReference type="Pfam" id="PF11706"/>
    </source>
</evidence>
<gene>
    <name evidence="2" type="ORF">E3O06_01525</name>
</gene>